<dbReference type="Pfam" id="PF13759">
    <property type="entry name" value="2OG-FeII_Oxy_5"/>
    <property type="match status" value="1"/>
</dbReference>
<dbReference type="RefSeq" id="XP_003078123.1">
    <property type="nucleotide sequence ID" value="XM_003078075.1"/>
</dbReference>
<name>Q01CU0_OSTTA</name>
<evidence type="ECO:0000313" key="3">
    <source>
        <dbReference type="Proteomes" id="UP000009170"/>
    </source>
</evidence>
<protein>
    <submittedName>
        <fullName evidence="2">Putative 2OG-Fe(II) oxygenase-domain-containing protein</fullName>
    </submittedName>
    <submittedName>
        <fullName evidence="1">Unnamed product</fullName>
    </submittedName>
</protein>
<accession>A0A454Y2C1</accession>
<reference evidence="1 3" key="1">
    <citation type="journal article" date="2006" name="Proc. Natl. Acad. Sci. U.S.A.">
        <title>Genome analysis of the smallest free-living eukaryote Ostreococcus tauri unveils many unique features.</title>
        <authorList>
            <person name="Derelle E."/>
            <person name="Ferraz C."/>
            <person name="Rombauts S."/>
            <person name="Rouze P."/>
            <person name="Worden A.Z."/>
            <person name="Robbens S."/>
            <person name="Partensky F."/>
            <person name="Degroeve S."/>
            <person name="Echeynie S."/>
            <person name="Cooke R."/>
            <person name="Saeys Y."/>
            <person name="Wuyts J."/>
            <person name="Jabbari K."/>
            <person name="Bowler C."/>
            <person name="Panaud O."/>
            <person name="Piegu B."/>
            <person name="Ball S.G."/>
            <person name="Ral J.-P."/>
            <person name="Bouget F.-Y."/>
            <person name="Piganeau G."/>
            <person name="De Baets B."/>
            <person name="Picard A."/>
            <person name="Delseny M."/>
            <person name="Demaille J."/>
            <person name="Van de Peer Y."/>
            <person name="Moreau H."/>
        </authorList>
    </citation>
    <scope>NUCLEOTIDE SEQUENCE [LARGE SCALE GENOMIC DNA]</scope>
    <source>
        <strain evidence="1 3">OTTH0595</strain>
    </source>
</reference>
<dbReference type="EMBL" id="CAID01000003">
    <property type="protein sequence ID" value="CAL52863.1"/>
    <property type="molecule type" value="Genomic_DNA"/>
</dbReference>
<reference evidence="2" key="3">
    <citation type="submission" date="2017-04" db="EMBL/GenBank/DDBJ databases">
        <title>Population genomics of picophytoplankton unveils novel chromosome hypervariability.</title>
        <authorList>
            <consortium name="DOE Joint Genome Institute"/>
            <person name="Blanc-Mathieu R."/>
            <person name="Krasovec M."/>
            <person name="Hebrard M."/>
            <person name="Yau S."/>
            <person name="Desgranges E."/>
            <person name="Martin J."/>
            <person name="Schackwitz W."/>
            <person name="Kuo A."/>
            <person name="Salin G."/>
            <person name="Donnadieu C."/>
            <person name="Desdevises Y."/>
            <person name="Sanchez-Ferandin S."/>
            <person name="Moreau H."/>
            <person name="Rivals E."/>
            <person name="Grigoriev I.V."/>
            <person name="Grimsley N."/>
            <person name="Eyre-Walker A."/>
            <person name="Piganeau G."/>
        </authorList>
    </citation>
    <scope>NUCLEOTIDE SEQUENCE [LARGE SCALE GENOMIC DNA]</scope>
    <source>
        <strain evidence="2">RCC 1115</strain>
    </source>
</reference>
<dbReference type="Proteomes" id="UP000195557">
    <property type="component" value="Unassembled WGS sequence"/>
</dbReference>
<proteinExistence type="predicted"/>
<accession>Q01CU0</accession>
<dbReference type="InParanoid" id="Q01CU0"/>
<dbReference type="KEGG" id="ota:OT_ostta03g02120"/>
<evidence type="ECO:0000313" key="1">
    <source>
        <dbReference type="EMBL" id="CAL52863.1"/>
    </source>
</evidence>
<dbReference type="InterPro" id="IPR012668">
    <property type="entry name" value="CHP02466"/>
</dbReference>
<dbReference type="GeneID" id="9833165"/>
<dbReference type="OMA" id="NVGGWHS"/>
<sequence length="282" mass="29950">MSARTSSQRAVRAPTSASELFGDYAAGPSRALQASVRDLRPLVSGVDVDGFCSGAAVMVSHGPHDRWDADEMGKRTVAFVFDGVRAADAALVDLALRERERGEGIDVSNLGGYHSRPDAFERLGGCAAALRATVERACEACWDAVRGDAKSVWVKAMMGAGDPTKVTTSWANVCERTNGHGLHNHVNAVWSGVYYASDGRDAETTPREDVDEPGDLLIRVTAGGLDPLSEGPSGYCSYMCVKPKVGRLVVFPSWVLHGVLASAGDSPRVSYAFNTGEIGVKF</sequence>
<organism evidence="1 3">
    <name type="scientific">Ostreococcus tauri</name>
    <name type="common">Marine green alga</name>
    <dbReference type="NCBI Taxonomy" id="70448"/>
    <lineage>
        <taxon>Eukaryota</taxon>
        <taxon>Viridiplantae</taxon>
        <taxon>Chlorophyta</taxon>
        <taxon>Mamiellophyceae</taxon>
        <taxon>Mamiellales</taxon>
        <taxon>Bathycoccaceae</taxon>
        <taxon>Ostreococcus</taxon>
    </lineage>
</organism>
<dbReference type="OrthoDB" id="498333at2759"/>
<dbReference type="Gene3D" id="2.60.120.620">
    <property type="entry name" value="q2cbj1_9rhob like domain"/>
    <property type="match status" value="1"/>
</dbReference>
<keyword evidence="3" id="KW-1185">Reference proteome</keyword>
<accession>A0A1Y5I541</accession>
<dbReference type="EMBL" id="KZ155826">
    <property type="protein sequence ID" value="OUS43817.1"/>
    <property type="molecule type" value="Genomic_DNA"/>
</dbReference>
<evidence type="ECO:0000313" key="2">
    <source>
        <dbReference type="EMBL" id="OUS43817.1"/>
    </source>
</evidence>
<reference evidence="1" key="2">
    <citation type="journal article" date="2014" name="BMC Genomics">
        <title>An improved genome of the model marine alga Ostreococcus tauri unfolds by assessing Illumina de novo assemblies.</title>
        <authorList>
            <person name="Blanc-Mathieu R."/>
            <person name="Verhelst B."/>
            <person name="Derelle E."/>
            <person name="Rombauts S."/>
            <person name="Bouget F.Y."/>
            <person name="Carre I."/>
            <person name="Chateau A."/>
            <person name="Eyre-Walker A."/>
            <person name="Grimsley N."/>
            <person name="Moreau H."/>
            <person name="Piegu B."/>
            <person name="Rivals E."/>
            <person name="Schackwitz W."/>
            <person name="Van de Peer Y."/>
            <person name="Piganeau G."/>
        </authorList>
    </citation>
    <scope>NUCLEOTIDE SEQUENCE</scope>
    <source>
        <strain evidence="1">RCC4221</strain>
    </source>
</reference>
<gene>
    <name evidence="2" type="ORF">BE221DRAFT_22176</name>
    <name evidence="1" type="ORF">OT_ostta03g02120</name>
</gene>
<dbReference type="Proteomes" id="UP000009170">
    <property type="component" value="Unassembled WGS sequence"/>
</dbReference>
<dbReference type="AlphaFoldDB" id="Q01CU0"/>